<comment type="caution">
    <text evidence="5">The sequence shown here is derived from an EMBL/GenBank/DDBJ whole genome shotgun (WGS) entry which is preliminary data.</text>
</comment>
<dbReference type="Pfam" id="PF14215">
    <property type="entry name" value="bHLH-MYC_N"/>
    <property type="match status" value="1"/>
</dbReference>
<keyword evidence="1" id="KW-0805">Transcription regulation</keyword>
<dbReference type="InterPro" id="IPR025610">
    <property type="entry name" value="MYC/MYB_N"/>
</dbReference>
<name>A0AAN9N741_PHACN</name>
<gene>
    <name evidence="5" type="ORF">VNO80_09909</name>
</gene>
<evidence type="ECO:0000256" key="3">
    <source>
        <dbReference type="SAM" id="MobiDB-lite"/>
    </source>
</evidence>
<feature type="region of interest" description="Disordered" evidence="3">
    <location>
        <begin position="473"/>
        <end position="505"/>
    </location>
</feature>
<sequence>MGHPSRFNTCSLTKTIVPFFAPIPNFLPSHSLHQSGEMKVMSSSPFSHYVTYRFIRDGRVAGAKKGDTDYTKRERDGGVLKFQLAWDWNHEYMLIPKSVREQNVWRILKDEDLGKGEGKREVRGCKGKRSNIYIEPIIVLLSEDFMEEHLTPLAVTHLLQHTLRSLCIHENSQWVYAVFWRILPRNYPPPKWEGQGAYDRSRGNRRNWILVWEDGFCNFAASAAPEINSGDCPTSSVYGNCEFQPYQGLQPELFFKMSHEIYNYGEGLIGKVAADHSHKWIYKEPNDQEINFLSAWHNSADSHPRTWEAQFLSGIKTIALIAVREGVVQLGAVHKVIEDLSYVVLLRKKFSYIESIPGVLLPHPSSSAYPCKVEGGYGVPEQWHFQGNHLAPQAELYDNHFNLPLKITPSMSSLEALLSKLPSVVPPPHPIQPQSHHQLLASPQQRPLEFMGSMQKVAKEELEEEVYRPELDIGESSSSIPGYHHQHHFHQDQNNVTRSGANDGF</sequence>
<dbReference type="PANTHER" id="PTHR46633">
    <property type="entry name" value="TRANSCRIPTION FACTOR MYC/MYB-RELATED"/>
    <property type="match status" value="1"/>
</dbReference>
<evidence type="ECO:0000259" key="4">
    <source>
        <dbReference type="Pfam" id="PF14215"/>
    </source>
</evidence>
<organism evidence="5 6">
    <name type="scientific">Phaseolus coccineus</name>
    <name type="common">Scarlet runner bean</name>
    <name type="synonym">Phaseolus multiflorus</name>
    <dbReference type="NCBI Taxonomy" id="3886"/>
    <lineage>
        <taxon>Eukaryota</taxon>
        <taxon>Viridiplantae</taxon>
        <taxon>Streptophyta</taxon>
        <taxon>Embryophyta</taxon>
        <taxon>Tracheophyta</taxon>
        <taxon>Spermatophyta</taxon>
        <taxon>Magnoliopsida</taxon>
        <taxon>eudicotyledons</taxon>
        <taxon>Gunneridae</taxon>
        <taxon>Pentapetalae</taxon>
        <taxon>rosids</taxon>
        <taxon>fabids</taxon>
        <taxon>Fabales</taxon>
        <taxon>Fabaceae</taxon>
        <taxon>Papilionoideae</taxon>
        <taxon>50 kb inversion clade</taxon>
        <taxon>NPAAA clade</taxon>
        <taxon>indigoferoid/millettioid clade</taxon>
        <taxon>Phaseoleae</taxon>
        <taxon>Phaseolus</taxon>
    </lineage>
</organism>
<proteinExistence type="predicted"/>
<keyword evidence="6" id="KW-1185">Reference proteome</keyword>
<dbReference type="EMBL" id="JAYMYR010000004">
    <property type="protein sequence ID" value="KAK7367889.1"/>
    <property type="molecule type" value="Genomic_DNA"/>
</dbReference>
<evidence type="ECO:0000313" key="6">
    <source>
        <dbReference type="Proteomes" id="UP001374584"/>
    </source>
</evidence>
<evidence type="ECO:0000313" key="5">
    <source>
        <dbReference type="EMBL" id="KAK7367889.1"/>
    </source>
</evidence>
<evidence type="ECO:0000256" key="1">
    <source>
        <dbReference type="ARBA" id="ARBA00023015"/>
    </source>
</evidence>
<accession>A0AAN9N741</accession>
<feature type="domain" description="Transcription factor MYC/MYB N-terminal" evidence="4">
    <location>
        <begin position="159"/>
        <end position="350"/>
    </location>
</feature>
<protein>
    <recommendedName>
        <fullName evidence="4">Transcription factor MYC/MYB N-terminal domain-containing protein</fullName>
    </recommendedName>
</protein>
<dbReference type="Proteomes" id="UP001374584">
    <property type="component" value="Unassembled WGS sequence"/>
</dbReference>
<feature type="compositionally biased region" description="Polar residues" evidence="3">
    <location>
        <begin position="494"/>
        <end position="505"/>
    </location>
</feature>
<dbReference type="AlphaFoldDB" id="A0AAN9N741"/>
<dbReference type="PANTHER" id="PTHR46633:SF3">
    <property type="entry name" value="SERINE_THREONINE-PROTEIN KINASE WNK (WITH NO LYSINE)-LIKE PROTEIN"/>
    <property type="match status" value="1"/>
</dbReference>
<evidence type="ECO:0000256" key="2">
    <source>
        <dbReference type="ARBA" id="ARBA00023163"/>
    </source>
</evidence>
<reference evidence="5 6" key="1">
    <citation type="submission" date="2024-01" db="EMBL/GenBank/DDBJ databases">
        <title>The genomes of 5 underutilized Papilionoideae crops provide insights into root nodulation and disease resistanc.</title>
        <authorList>
            <person name="Jiang F."/>
        </authorList>
    </citation>
    <scope>NUCLEOTIDE SEQUENCE [LARGE SCALE GENOMIC DNA]</scope>
    <source>
        <strain evidence="5">JINMINGXINNONG_FW02</strain>
        <tissue evidence="5">Leaves</tissue>
    </source>
</reference>
<keyword evidence="2" id="KW-0804">Transcription</keyword>